<comment type="subcellular location">
    <subcellularLocation>
        <location evidence="7">Endomembrane system</location>
        <topology evidence="7">Single-pass membrane protein</topology>
    </subcellularLocation>
    <subcellularLocation>
        <location evidence="1 8">Membrane</location>
        <topology evidence="1 8">Single-pass type I membrane protein</topology>
    </subcellularLocation>
</comment>
<evidence type="ECO:0000256" key="9">
    <source>
        <dbReference type="SAM" id="Phobius"/>
    </source>
</evidence>
<feature type="signal peptide" evidence="10">
    <location>
        <begin position="1"/>
        <end position="17"/>
    </location>
</feature>
<evidence type="ECO:0000256" key="2">
    <source>
        <dbReference type="ARBA" id="ARBA00007104"/>
    </source>
</evidence>
<keyword evidence="6 9" id="KW-0472">Membrane</keyword>
<protein>
    <recommendedName>
        <fullName evidence="11">GOLD domain-containing protein</fullName>
    </recommendedName>
</protein>
<organism evidence="12 14">
    <name type="scientific">Trichobilharzia regenti</name>
    <name type="common">Nasal bird schistosome</name>
    <dbReference type="NCBI Taxonomy" id="157069"/>
    <lineage>
        <taxon>Eukaryota</taxon>
        <taxon>Metazoa</taxon>
        <taxon>Spiralia</taxon>
        <taxon>Lophotrochozoa</taxon>
        <taxon>Platyhelminthes</taxon>
        <taxon>Trematoda</taxon>
        <taxon>Digenea</taxon>
        <taxon>Strigeidida</taxon>
        <taxon>Schistosomatoidea</taxon>
        <taxon>Schistosomatidae</taxon>
        <taxon>Trichobilharzia</taxon>
    </lineage>
</organism>
<dbReference type="InterPro" id="IPR009038">
    <property type="entry name" value="GOLD_dom"/>
</dbReference>
<keyword evidence="3 8" id="KW-0812">Transmembrane</keyword>
<dbReference type="WBParaSite" id="TREG1_133400.2">
    <property type="protein sequence ID" value="TREG1_133400.2"/>
    <property type="gene ID" value="TREG1_133400"/>
</dbReference>
<evidence type="ECO:0000313" key="14">
    <source>
        <dbReference type="WBParaSite" id="TREG1_133400.2"/>
    </source>
</evidence>
<reference evidence="13 14" key="2">
    <citation type="submission" date="2023-11" db="UniProtKB">
        <authorList>
            <consortium name="WormBaseParasite"/>
        </authorList>
    </citation>
    <scope>IDENTIFICATION</scope>
</reference>
<keyword evidence="4 10" id="KW-0732">Signal</keyword>
<evidence type="ECO:0000256" key="3">
    <source>
        <dbReference type="ARBA" id="ARBA00022692"/>
    </source>
</evidence>
<evidence type="ECO:0000256" key="8">
    <source>
        <dbReference type="RuleBase" id="RU003827"/>
    </source>
</evidence>
<dbReference type="GO" id="GO:0012505">
    <property type="term" value="C:endomembrane system"/>
    <property type="evidence" value="ECO:0007669"/>
    <property type="project" value="UniProtKB-SubCell"/>
</dbReference>
<dbReference type="InterPro" id="IPR015720">
    <property type="entry name" value="Emp24-like"/>
</dbReference>
<dbReference type="GO" id="GO:0016020">
    <property type="term" value="C:membrane"/>
    <property type="evidence" value="ECO:0007669"/>
    <property type="project" value="UniProtKB-SubCell"/>
</dbReference>
<dbReference type="SUPFAM" id="SSF101576">
    <property type="entry name" value="Supernatant protein factor (SPF), C-terminal domain"/>
    <property type="match status" value="1"/>
</dbReference>
<keyword evidence="5 9" id="KW-1133">Transmembrane helix</keyword>
<dbReference type="PROSITE" id="PS50866">
    <property type="entry name" value="GOLD"/>
    <property type="match status" value="1"/>
</dbReference>
<feature type="domain" description="GOLD" evidence="11">
    <location>
        <begin position="29"/>
        <end position="111"/>
    </location>
</feature>
<feature type="chain" id="PRO_5044704863" description="GOLD domain-containing protein" evidence="10">
    <location>
        <begin position="18"/>
        <end position="219"/>
    </location>
</feature>
<evidence type="ECO:0000256" key="6">
    <source>
        <dbReference type="ARBA" id="ARBA00023136"/>
    </source>
</evidence>
<evidence type="ECO:0000256" key="5">
    <source>
        <dbReference type="ARBA" id="ARBA00022989"/>
    </source>
</evidence>
<evidence type="ECO:0000256" key="4">
    <source>
        <dbReference type="ARBA" id="ARBA00022729"/>
    </source>
</evidence>
<feature type="transmembrane region" description="Helical" evidence="9">
    <location>
        <begin position="169"/>
        <end position="191"/>
    </location>
</feature>
<evidence type="ECO:0000259" key="11">
    <source>
        <dbReference type="PROSITE" id="PS50866"/>
    </source>
</evidence>
<dbReference type="Pfam" id="PF01105">
    <property type="entry name" value="EMP24_GP25L"/>
    <property type="match status" value="1"/>
</dbReference>
<dbReference type="WBParaSite" id="TREG1_133400.1">
    <property type="protein sequence ID" value="TREG1_133400.1"/>
    <property type="gene ID" value="TREG1_133400"/>
</dbReference>
<dbReference type="InterPro" id="IPR036598">
    <property type="entry name" value="GOLD_dom_sf"/>
</dbReference>
<evidence type="ECO:0000313" key="12">
    <source>
        <dbReference type="Proteomes" id="UP000050795"/>
    </source>
</evidence>
<reference evidence="12" key="1">
    <citation type="submission" date="2022-06" db="EMBL/GenBank/DDBJ databases">
        <authorList>
            <person name="Berger JAMES D."/>
            <person name="Berger JAMES D."/>
        </authorList>
    </citation>
    <scope>NUCLEOTIDE SEQUENCE [LARGE SCALE GENOMIC DNA]</scope>
</reference>
<evidence type="ECO:0000256" key="7">
    <source>
        <dbReference type="ARBA" id="ARBA00037847"/>
    </source>
</evidence>
<comment type="similarity">
    <text evidence="2 8">Belongs to the EMP24/GP25L family.</text>
</comment>
<evidence type="ECO:0000256" key="1">
    <source>
        <dbReference type="ARBA" id="ARBA00004479"/>
    </source>
</evidence>
<evidence type="ECO:0000256" key="10">
    <source>
        <dbReference type="SAM" id="SignalP"/>
    </source>
</evidence>
<proteinExistence type="inferred from homology"/>
<evidence type="ECO:0000313" key="13">
    <source>
        <dbReference type="WBParaSite" id="TREG1_133400.1"/>
    </source>
</evidence>
<dbReference type="AlphaFoldDB" id="A0AA85J9B9"/>
<accession>A0AA85J9B9</accession>
<dbReference type="PANTHER" id="PTHR22811">
    <property type="entry name" value="TRANSMEMBRANE EMP24 DOMAIN-CONTAINING PROTEIN"/>
    <property type="match status" value="1"/>
</dbReference>
<name>A0AA85J9B9_TRIRE</name>
<keyword evidence="12" id="KW-1185">Reference proteome</keyword>
<sequence>MVLFMLFIFWCTYEVSGSTLTFELEDRAKECFYEDVDRGTNFTVQFHVISGGNYDVDAELMDPSKKVIFSVDRSPMHSFFVEDARKGAYRICFSNSFSTLTHKIVSLSWFNGTDEAHWANVGSPSIDTTLSASLNNIQTSVHTAVAQQYETRVYLTRSFSYALGLNARVLYWSIGLAVVIILFSIGQVFVLRSFFSSPSPKSYVKPVSMPGGTFHTPGF</sequence>
<dbReference type="SMART" id="SM01190">
    <property type="entry name" value="EMP24_GP25L"/>
    <property type="match status" value="1"/>
</dbReference>
<dbReference type="Proteomes" id="UP000050795">
    <property type="component" value="Unassembled WGS sequence"/>
</dbReference>